<evidence type="ECO:0000256" key="1">
    <source>
        <dbReference type="ARBA" id="ARBA00004141"/>
    </source>
</evidence>
<evidence type="ECO:0000256" key="2">
    <source>
        <dbReference type="ARBA" id="ARBA00022692"/>
    </source>
</evidence>
<organism evidence="7 8">
    <name type="scientific">Mariprofundus ferrooxydans PV-1</name>
    <dbReference type="NCBI Taxonomy" id="314345"/>
    <lineage>
        <taxon>Bacteria</taxon>
        <taxon>Pseudomonadati</taxon>
        <taxon>Pseudomonadota</taxon>
        <taxon>Candidatius Mariprofundia</taxon>
        <taxon>Mariprofundales</taxon>
        <taxon>Mariprofundaceae</taxon>
        <taxon>Mariprofundus</taxon>
    </lineage>
</organism>
<comment type="caution">
    <text evidence="7">The sequence shown here is derived from an EMBL/GenBank/DDBJ whole genome shotgun (WGS) entry which is preliminary data.</text>
</comment>
<gene>
    <name evidence="7" type="ORF">SPV1_07244</name>
</gene>
<evidence type="ECO:0000256" key="4">
    <source>
        <dbReference type="ARBA" id="ARBA00023136"/>
    </source>
</evidence>
<keyword evidence="8" id="KW-1185">Reference proteome</keyword>
<dbReference type="InParanoid" id="Q0F0A8"/>
<evidence type="ECO:0000256" key="3">
    <source>
        <dbReference type="ARBA" id="ARBA00022989"/>
    </source>
</evidence>
<evidence type="ECO:0000259" key="6">
    <source>
        <dbReference type="Pfam" id="PF04893"/>
    </source>
</evidence>
<dbReference type="RefSeq" id="WP_009851741.1">
    <property type="nucleotide sequence ID" value="NZ_DS022295.1"/>
</dbReference>
<dbReference type="Proteomes" id="UP000005297">
    <property type="component" value="Unassembled WGS sequence"/>
</dbReference>
<dbReference type="GO" id="GO:0016020">
    <property type="term" value="C:membrane"/>
    <property type="evidence" value="ECO:0007669"/>
    <property type="project" value="UniProtKB-SubCell"/>
</dbReference>
<dbReference type="EMBL" id="AATS01000004">
    <property type="protein sequence ID" value="EAU55120.1"/>
    <property type="molecule type" value="Genomic_DNA"/>
</dbReference>
<dbReference type="AlphaFoldDB" id="Q0F0A8"/>
<evidence type="ECO:0000313" key="7">
    <source>
        <dbReference type="EMBL" id="EAU55120.1"/>
    </source>
</evidence>
<feature type="transmembrane region" description="Helical" evidence="5">
    <location>
        <begin position="149"/>
        <end position="174"/>
    </location>
</feature>
<keyword evidence="3 5" id="KW-1133">Transmembrane helix</keyword>
<feature type="transmembrane region" description="Helical" evidence="5">
    <location>
        <begin position="118"/>
        <end position="137"/>
    </location>
</feature>
<dbReference type="Pfam" id="PF04893">
    <property type="entry name" value="Yip1"/>
    <property type="match status" value="1"/>
</dbReference>
<comment type="subcellular location">
    <subcellularLocation>
        <location evidence="1">Membrane</location>
        <topology evidence="1">Multi-pass membrane protein</topology>
    </subcellularLocation>
</comment>
<reference evidence="7 8" key="1">
    <citation type="submission" date="2006-09" db="EMBL/GenBank/DDBJ databases">
        <authorList>
            <person name="Emerson D."/>
            <person name="Ferriera S."/>
            <person name="Johnson J."/>
            <person name="Kravitz S."/>
            <person name="Halpern A."/>
            <person name="Remington K."/>
            <person name="Beeson K."/>
            <person name="Tran B."/>
            <person name="Rogers Y.-H."/>
            <person name="Friedman R."/>
            <person name="Venter J.C."/>
        </authorList>
    </citation>
    <scope>NUCLEOTIDE SEQUENCE [LARGE SCALE GENOMIC DNA]</scope>
    <source>
        <strain evidence="7 8">PV-1</strain>
    </source>
</reference>
<dbReference type="OrthoDB" id="9938713at2"/>
<name>Q0F0A8_9PROT</name>
<feature type="transmembrane region" description="Helical" evidence="5">
    <location>
        <begin position="61"/>
        <end position="81"/>
    </location>
</feature>
<dbReference type="InterPro" id="IPR006977">
    <property type="entry name" value="Yip1_dom"/>
</dbReference>
<feature type="domain" description="Yip1" evidence="6">
    <location>
        <begin position="19"/>
        <end position="166"/>
    </location>
</feature>
<evidence type="ECO:0000313" key="8">
    <source>
        <dbReference type="Proteomes" id="UP000005297"/>
    </source>
</evidence>
<feature type="transmembrane region" description="Helical" evidence="5">
    <location>
        <begin position="34"/>
        <end position="54"/>
    </location>
</feature>
<dbReference type="HOGENOM" id="CLU_1494559_0_0_0"/>
<evidence type="ECO:0000256" key="5">
    <source>
        <dbReference type="SAM" id="Phobius"/>
    </source>
</evidence>
<keyword evidence="2 5" id="KW-0812">Transmembrane</keyword>
<sequence length="180" mass="19696">MNYFDKNSPLQSLIPALRDLLTSPKAFFAELPGAAFHSNALFFASAPIFFATFISVPFYGFLLWFLLPVSWGLSLIGLWVWSRYMAWAVRTVAKGKLGNANSFQISAYAFAPMALASIPYVGIIGVLWNLYLLWAALVNRCKLSSGMALLIIGVPTIVVIASLVALSGMLIQLFPQLGQV</sequence>
<protein>
    <recommendedName>
        <fullName evidence="6">Yip1 domain-containing protein</fullName>
    </recommendedName>
</protein>
<proteinExistence type="predicted"/>
<keyword evidence="4 5" id="KW-0472">Membrane</keyword>
<accession>Q0F0A8</accession>